<keyword evidence="2" id="KW-0547">Nucleotide-binding</keyword>
<dbReference type="InterPro" id="IPR011545">
    <property type="entry name" value="DEAD/DEAH_box_helicase_dom"/>
</dbReference>
<dbReference type="EMBL" id="UZAJ01012325">
    <property type="protein sequence ID" value="VDO63082.1"/>
    <property type="molecule type" value="Genomic_DNA"/>
</dbReference>
<evidence type="ECO:0000313" key="6">
    <source>
        <dbReference type="WBParaSite" id="OFLC_0000976601-mRNA-1"/>
    </source>
</evidence>
<feature type="domain" description="Helicase ATP-binding" evidence="3">
    <location>
        <begin position="15"/>
        <end position="159"/>
    </location>
</feature>
<keyword evidence="2" id="KW-0067">ATP-binding</keyword>
<dbReference type="GO" id="GO:0004386">
    <property type="term" value="F:helicase activity"/>
    <property type="evidence" value="ECO:0007669"/>
    <property type="project" value="UniProtKB-KW"/>
</dbReference>
<keyword evidence="2" id="KW-0347">Helicase</keyword>
<reference evidence="6" key="1">
    <citation type="submission" date="2016-06" db="UniProtKB">
        <authorList>
            <consortium name="WormBaseParasite"/>
        </authorList>
    </citation>
    <scope>IDENTIFICATION</scope>
</reference>
<gene>
    <name evidence="4" type="ORF">OFLC_LOCUS9765</name>
</gene>
<dbReference type="Gene3D" id="3.40.50.300">
    <property type="entry name" value="P-loop containing nucleotide triphosphate hydrolases"/>
    <property type="match status" value="1"/>
</dbReference>
<dbReference type="PROSITE" id="PS51192">
    <property type="entry name" value="HELICASE_ATP_BIND_1"/>
    <property type="match status" value="1"/>
</dbReference>
<dbReference type="WBParaSite" id="OFLC_0000976601-mRNA-1">
    <property type="protein sequence ID" value="OFLC_0000976601-mRNA-1"/>
    <property type="gene ID" value="OFLC_0000976601"/>
</dbReference>
<sequence>MIVPIIIQFLFEKTSKFFSRPMNLIAQAQSGTGKTATFVLTMLSRVVPSNKWPQCLCLAPTYELAMQIGQVVQKMSEFLPEIKIRYAVKGERMSRGEKIEEQIIIGTPGKMLDWVMKLRVIDPSKIICLVLDEADVMISQQGHQDQSIRLHKFRMIGVR</sequence>
<evidence type="ECO:0000256" key="1">
    <source>
        <dbReference type="ARBA" id="ARBA00022801"/>
    </source>
</evidence>
<evidence type="ECO:0000313" key="5">
    <source>
        <dbReference type="Proteomes" id="UP000267606"/>
    </source>
</evidence>
<proteinExistence type="predicted"/>
<dbReference type="GO" id="GO:0003676">
    <property type="term" value="F:nucleic acid binding"/>
    <property type="evidence" value="ECO:0007669"/>
    <property type="project" value="InterPro"/>
</dbReference>
<evidence type="ECO:0000313" key="4">
    <source>
        <dbReference type="EMBL" id="VDO63082.1"/>
    </source>
</evidence>
<dbReference type="InterPro" id="IPR027417">
    <property type="entry name" value="P-loop_NTPase"/>
</dbReference>
<accession>A0A183HQK5</accession>
<dbReference type="InterPro" id="IPR014001">
    <property type="entry name" value="Helicase_ATP-bd"/>
</dbReference>
<evidence type="ECO:0000259" key="3">
    <source>
        <dbReference type="PROSITE" id="PS51192"/>
    </source>
</evidence>
<organism evidence="6">
    <name type="scientific">Onchocerca flexuosa</name>
    <dbReference type="NCBI Taxonomy" id="387005"/>
    <lineage>
        <taxon>Eukaryota</taxon>
        <taxon>Metazoa</taxon>
        <taxon>Ecdysozoa</taxon>
        <taxon>Nematoda</taxon>
        <taxon>Chromadorea</taxon>
        <taxon>Rhabditida</taxon>
        <taxon>Spirurina</taxon>
        <taxon>Spiruromorpha</taxon>
        <taxon>Filarioidea</taxon>
        <taxon>Onchocercidae</taxon>
        <taxon>Onchocerca</taxon>
    </lineage>
</organism>
<dbReference type="GO" id="GO:0016787">
    <property type="term" value="F:hydrolase activity"/>
    <property type="evidence" value="ECO:0007669"/>
    <property type="project" value="UniProtKB-KW"/>
</dbReference>
<dbReference type="SUPFAM" id="SSF52540">
    <property type="entry name" value="P-loop containing nucleoside triphosphate hydrolases"/>
    <property type="match status" value="1"/>
</dbReference>
<protein>
    <submittedName>
        <fullName evidence="6">Helicase ATP-binding domain-containing protein</fullName>
    </submittedName>
</protein>
<dbReference type="Pfam" id="PF00270">
    <property type="entry name" value="DEAD"/>
    <property type="match status" value="1"/>
</dbReference>
<dbReference type="STRING" id="387005.A0A183HQK5"/>
<dbReference type="Proteomes" id="UP000267606">
    <property type="component" value="Unassembled WGS sequence"/>
</dbReference>
<keyword evidence="5" id="KW-1185">Reference proteome</keyword>
<reference evidence="4 5" key="2">
    <citation type="submission" date="2018-11" db="EMBL/GenBank/DDBJ databases">
        <authorList>
            <consortium name="Pathogen Informatics"/>
        </authorList>
    </citation>
    <scope>NUCLEOTIDE SEQUENCE [LARGE SCALE GENOMIC DNA]</scope>
</reference>
<dbReference type="AlphaFoldDB" id="A0A183HQK5"/>
<name>A0A183HQK5_9BILA</name>
<dbReference type="GO" id="GO:0005524">
    <property type="term" value="F:ATP binding"/>
    <property type="evidence" value="ECO:0007669"/>
    <property type="project" value="InterPro"/>
</dbReference>
<dbReference type="PANTHER" id="PTHR47958">
    <property type="entry name" value="ATP-DEPENDENT RNA HELICASE DBP3"/>
    <property type="match status" value="1"/>
</dbReference>
<keyword evidence="1" id="KW-0378">Hydrolase</keyword>
<dbReference type="SMART" id="SM00487">
    <property type="entry name" value="DEXDc"/>
    <property type="match status" value="1"/>
</dbReference>
<evidence type="ECO:0000256" key="2">
    <source>
        <dbReference type="ARBA" id="ARBA00022806"/>
    </source>
</evidence>